<name>A0ABW8DVM5_9PSED</name>
<protein>
    <recommendedName>
        <fullName evidence="3">Secreted protein</fullName>
    </recommendedName>
</protein>
<dbReference type="Proteomes" id="UP001617213">
    <property type="component" value="Unassembled WGS sequence"/>
</dbReference>
<evidence type="ECO:0008006" key="3">
    <source>
        <dbReference type="Google" id="ProtNLM"/>
    </source>
</evidence>
<sequence length="203" mass="22173">MEVLSVVKVLAVEEVFYVLKVLFVVKVLPVLKVLSVVSGLAPRWTAQQPLNQALRFFCEIAVALLGPLRGPARGKPAQHKRLIGHITPIRVEVLSVVKVLAVEEELYVLKVLSVVKVLPVLKLLSVVSGLAPRWAAQQPPNQALRFFCEIAVALLGLLRSPARGKPAHHKRLIGHLTSICGAHRAPQLERNRSICAPSNGSVR</sequence>
<dbReference type="RefSeq" id="WP_401380423.1">
    <property type="nucleotide sequence ID" value="NZ_JBIUWZ010000006.1"/>
</dbReference>
<keyword evidence="2" id="KW-1185">Reference proteome</keyword>
<gene>
    <name evidence="1" type="ORF">ACIOWJ_06110</name>
</gene>
<evidence type="ECO:0000313" key="1">
    <source>
        <dbReference type="EMBL" id="MFJ2677658.1"/>
    </source>
</evidence>
<reference evidence="1 2" key="1">
    <citation type="submission" date="2024-10" db="EMBL/GenBank/DDBJ databases">
        <title>The Natural Products Discovery Center: Release of the First 8490 Sequenced Strains for Exploring Actinobacteria Biosynthetic Diversity.</title>
        <authorList>
            <person name="Kalkreuter E."/>
            <person name="Kautsar S.A."/>
            <person name="Yang D."/>
            <person name="Bader C.D."/>
            <person name="Teijaro C.N."/>
            <person name="Fluegel L."/>
            <person name="Davis C.M."/>
            <person name="Simpson J.R."/>
            <person name="Lauterbach L."/>
            <person name="Steele A.D."/>
            <person name="Gui C."/>
            <person name="Meng S."/>
            <person name="Li G."/>
            <person name="Viehrig K."/>
            <person name="Ye F."/>
            <person name="Su P."/>
            <person name="Kiefer A.F."/>
            <person name="Nichols A."/>
            <person name="Cepeda A.J."/>
            <person name="Yan W."/>
            <person name="Fan B."/>
            <person name="Jiang Y."/>
            <person name="Adhikari A."/>
            <person name="Zheng C.-J."/>
            <person name="Schuster L."/>
            <person name="Cowan T.M."/>
            <person name="Smanski M.J."/>
            <person name="Chevrette M.G."/>
            <person name="De Carvalho L.P.S."/>
            <person name="Shen B."/>
        </authorList>
    </citation>
    <scope>NUCLEOTIDE SEQUENCE [LARGE SCALE GENOMIC DNA]</scope>
    <source>
        <strain evidence="1 2">NPDC087581</strain>
    </source>
</reference>
<proteinExistence type="predicted"/>
<accession>A0ABW8DVM5</accession>
<organism evidence="1 2">
    <name type="scientific">Pseudomonas sivasensis</name>
    <dbReference type="NCBI Taxonomy" id="1880678"/>
    <lineage>
        <taxon>Bacteria</taxon>
        <taxon>Pseudomonadati</taxon>
        <taxon>Pseudomonadota</taxon>
        <taxon>Gammaproteobacteria</taxon>
        <taxon>Pseudomonadales</taxon>
        <taxon>Pseudomonadaceae</taxon>
        <taxon>Pseudomonas</taxon>
    </lineage>
</organism>
<comment type="caution">
    <text evidence="1">The sequence shown here is derived from an EMBL/GenBank/DDBJ whole genome shotgun (WGS) entry which is preliminary data.</text>
</comment>
<evidence type="ECO:0000313" key="2">
    <source>
        <dbReference type="Proteomes" id="UP001617213"/>
    </source>
</evidence>
<dbReference type="EMBL" id="JBIUWZ010000006">
    <property type="protein sequence ID" value="MFJ2677658.1"/>
    <property type="molecule type" value="Genomic_DNA"/>
</dbReference>